<gene>
    <name evidence="3" type="ORF">FRACA_210016</name>
</gene>
<feature type="transmembrane region" description="Helical" evidence="2">
    <location>
        <begin position="21"/>
        <end position="47"/>
    </location>
</feature>
<feature type="transmembrane region" description="Helical" evidence="2">
    <location>
        <begin position="204"/>
        <end position="222"/>
    </location>
</feature>
<dbReference type="InterPro" id="IPR045931">
    <property type="entry name" value="DUF6350"/>
</dbReference>
<feature type="transmembrane region" description="Helical" evidence="2">
    <location>
        <begin position="348"/>
        <end position="367"/>
    </location>
</feature>
<keyword evidence="4" id="KW-1185">Reference proteome</keyword>
<evidence type="ECO:0000256" key="1">
    <source>
        <dbReference type="SAM" id="MobiDB-lite"/>
    </source>
</evidence>
<dbReference type="AlphaFoldDB" id="A0A2I2KQI6"/>
<feature type="region of interest" description="Disordered" evidence="1">
    <location>
        <begin position="120"/>
        <end position="160"/>
    </location>
</feature>
<name>A0A2I2KQI6_9ACTN</name>
<feature type="transmembrane region" description="Helical" evidence="2">
    <location>
        <begin position="280"/>
        <end position="308"/>
    </location>
</feature>
<evidence type="ECO:0000313" key="4">
    <source>
        <dbReference type="Proteomes" id="UP000234331"/>
    </source>
</evidence>
<feature type="compositionally biased region" description="Gly residues" evidence="1">
    <location>
        <begin position="123"/>
        <end position="137"/>
    </location>
</feature>
<evidence type="ECO:0000313" key="3">
    <source>
        <dbReference type="EMBL" id="SNQ47931.1"/>
    </source>
</evidence>
<dbReference type="Pfam" id="PF19877">
    <property type="entry name" value="DUF6350"/>
    <property type="match status" value="1"/>
</dbReference>
<evidence type="ECO:0000256" key="2">
    <source>
        <dbReference type="SAM" id="Phobius"/>
    </source>
</evidence>
<proteinExistence type="predicted"/>
<keyword evidence="2" id="KW-1133">Transmembrane helix</keyword>
<dbReference type="EMBL" id="FZMO01000124">
    <property type="protein sequence ID" value="SNQ47931.1"/>
    <property type="molecule type" value="Genomic_DNA"/>
</dbReference>
<keyword evidence="2" id="KW-0812">Transmembrane</keyword>
<feature type="transmembrane region" description="Helical" evidence="2">
    <location>
        <begin position="379"/>
        <end position="402"/>
    </location>
</feature>
<keyword evidence="2" id="KW-0472">Membrane</keyword>
<feature type="transmembrane region" description="Helical" evidence="2">
    <location>
        <begin position="242"/>
        <end position="268"/>
    </location>
</feature>
<protein>
    <submittedName>
        <fullName evidence="3">Uncharacterized protein</fullName>
    </submittedName>
</protein>
<dbReference type="OrthoDB" id="3218351at2"/>
<dbReference type="RefSeq" id="WP_101831704.1">
    <property type="nucleotide sequence ID" value="NZ_FZMO01000124.1"/>
</dbReference>
<sequence length="479" mass="47772">MPAFHRPGSARRFADRLWQRAGRPAVAAIAASAAGLIFIEVVVLVVWGADTGSSTGPAAALRVGADLWLVAHGATLRLPDGIIAFRPLGLALFPLAAALSAAHRRAAAVPVWTAPLPGRPSGVQGGGRAAGATGKGAAGTDAAGSGPGGRAAGGRGGGGSSGVGVPWRVVILDVGEVVAAQTLFVVVVALLVSSGPARPGLASAALGTVAFGLPAALLGALAGRHRLRTAWRVLPRWLRTPLLCGMAAFASLVAAAAFGVALVIAATLPEVAGAERALDVGVLGGLGLAVAQLAVLPNLVLWALAYALGPGFHTGSGLVRADVVHAGRVPDLPVLAALPPSALPRPGWLALLVVPLVAGVVCGVMAHRATAGARSRDRLATVLLAGACCGLLIGLACQASLGRVGGGAGVYGPAAAWACGLLAGGEVAFVGLLLVGGVDLAVRRAERPFLARDAEPSFWRRRMPLPGGRTATWTSRRPE</sequence>
<dbReference type="Proteomes" id="UP000234331">
    <property type="component" value="Unassembled WGS sequence"/>
</dbReference>
<reference evidence="3 4" key="1">
    <citation type="submission" date="2017-06" db="EMBL/GenBank/DDBJ databases">
        <authorList>
            <person name="Kim H.J."/>
            <person name="Triplett B.A."/>
        </authorList>
    </citation>
    <scope>NUCLEOTIDE SEQUENCE [LARGE SCALE GENOMIC DNA]</scope>
    <source>
        <strain evidence="3">FRACA_ARgP5</strain>
    </source>
</reference>
<feature type="transmembrane region" description="Helical" evidence="2">
    <location>
        <begin position="414"/>
        <end position="442"/>
    </location>
</feature>
<organism evidence="3 4">
    <name type="scientific">Frankia canadensis</name>
    <dbReference type="NCBI Taxonomy" id="1836972"/>
    <lineage>
        <taxon>Bacteria</taxon>
        <taxon>Bacillati</taxon>
        <taxon>Actinomycetota</taxon>
        <taxon>Actinomycetes</taxon>
        <taxon>Frankiales</taxon>
        <taxon>Frankiaceae</taxon>
        <taxon>Frankia</taxon>
    </lineage>
</organism>
<feature type="transmembrane region" description="Helical" evidence="2">
    <location>
        <begin position="169"/>
        <end position="192"/>
    </location>
</feature>
<accession>A0A2I2KQI6</accession>
<feature type="compositionally biased region" description="Gly residues" evidence="1">
    <location>
        <begin position="145"/>
        <end position="160"/>
    </location>
</feature>